<protein>
    <submittedName>
        <fullName evidence="1">Uncharacterized protein</fullName>
    </submittedName>
</protein>
<evidence type="ECO:0000313" key="2">
    <source>
        <dbReference type="Proteomes" id="UP000001072"/>
    </source>
</evidence>
<dbReference type="VEuPathDB" id="FungiDB:MELLADRAFT_65379"/>
<dbReference type="RefSeq" id="XP_007412923.1">
    <property type="nucleotide sequence ID" value="XM_007412861.1"/>
</dbReference>
<gene>
    <name evidence="1" type="ORF">MELLADRAFT_65379</name>
</gene>
<accession>F4RV45</accession>
<proteinExistence type="predicted"/>
<dbReference type="OrthoDB" id="10432185at2759"/>
<dbReference type="KEGG" id="mlr:MELLADRAFT_65379"/>
<evidence type="ECO:0000313" key="1">
    <source>
        <dbReference type="EMBL" id="EGG03809.1"/>
    </source>
</evidence>
<dbReference type="HOGENOM" id="CLU_847533_0_0_1"/>
<dbReference type="Proteomes" id="UP000001072">
    <property type="component" value="Unassembled WGS sequence"/>
</dbReference>
<dbReference type="AlphaFoldDB" id="F4RV45"/>
<dbReference type="InParanoid" id="F4RV45"/>
<keyword evidence="2" id="KW-1185">Reference proteome</keyword>
<dbReference type="GeneID" id="18930426"/>
<sequence length="375" mass="45036">MKKLDWYFLIQHSFIFLQLNAHEYQNLNLEIETKEVLNISRTKGEINHEELDRDEVRCKDKIEQNVEPTESELSTEDQINTFWNSSNGIIKFKKTYLESNHPRLVDQINELIQSNLQTWYKKINEIFQKIELRNHNKRDIYEEIGLFQIFHHLSNQFELPLKLINSIWIELLKMRDMGKTYTYKTSNKIWWIEVDIVIRFYESKMMENISLLESGSESYNDIKLEIYRSLTAFVIMQEELDEYGVKLMGHWSPEDQKELFKLWISDGMRLYSKLKWNPRLQNLIETQIVQTNLINSFQILKLNQRAISLQETRSILITQSRTVLEYIKSLRHGITMKDFISWQILIQPYGLKVSESLDLKNQITIIKFWSTCKDF</sequence>
<name>F4RV45_MELLP</name>
<reference evidence="2" key="1">
    <citation type="journal article" date="2011" name="Proc. Natl. Acad. Sci. U.S.A.">
        <title>Obligate biotrophy features unraveled by the genomic analysis of rust fungi.</title>
        <authorList>
            <person name="Duplessis S."/>
            <person name="Cuomo C.A."/>
            <person name="Lin Y.-C."/>
            <person name="Aerts A."/>
            <person name="Tisserant E."/>
            <person name="Veneault-Fourrey C."/>
            <person name="Joly D.L."/>
            <person name="Hacquard S."/>
            <person name="Amselem J."/>
            <person name="Cantarel B.L."/>
            <person name="Chiu R."/>
            <person name="Coutinho P.M."/>
            <person name="Feau N."/>
            <person name="Field M."/>
            <person name="Frey P."/>
            <person name="Gelhaye E."/>
            <person name="Goldberg J."/>
            <person name="Grabherr M.G."/>
            <person name="Kodira C.D."/>
            <person name="Kohler A."/>
            <person name="Kuees U."/>
            <person name="Lindquist E.A."/>
            <person name="Lucas S.M."/>
            <person name="Mago R."/>
            <person name="Mauceli E."/>
            <person name="Morin E."/>
            <person name="Murat C."/>
            <person name="Pangilinan J.L."/>
            <person name="Park R."/>
            <person name="Pearson M."/>
            <person name="Quesneville H."/>
            <person name="Rouhier N."/>
            <person name="Sakthikumar S."/>
            <person name="Salamov A.A."/>
            <person name="Schmutz J."/>
            <person name="Selles B."/>
            <person name="Shapiro H."/>
            <person name="Tanguay P."/>
            <person name="Tuskan G.A."/>
            <person name="Henrissat B."/>
            <person name="Van de Peer Y."/>
            <person name="Rouze P."/>
            <person name="Ellis J.G."/>
            <person name="Dodds P.N."/>
            <person name="Schein J.E."/>
            <person name="Zhong S."/>
            <person name="Hamelin R.C."/>
            <person name="Grigoriev I.V."/>
            <person name="Szabo L.J."/>
            <person name="Martin F."/>
        </authorList>
    </citation>
    <scope>NUCLEOTIDE SEQUENCE [LARGE SCALE GENOMIC DNA]</scope>
    <source>
        <strain evidence="2">98AG31 / pathotype 3-4-7</strain>
    </source>
</reference>
<organism evidence="2">
    <name type="scientific">Melampsora larici-populina (strain 98AG31 / pathotype 3-4-7)</name>
    <name type="common">Poplar leaf rust fungus</name>
    <dbReference type="NCBI Taxonomy" id="747676"/>
    <lineage>
        <taxon>Eukaryota</taxon>
        <taxon>Fungi</taxon>
        <taxon>Dikarya</taxon>
        <taxon>Basidiomycota</taxon>
        <taxon>Pucciniomycotina</taxon>
        <taxon>Pucciniomycetes</taxon>
        <taxon>Pucciniales</taxon>
        <taxon>Melampsoraceae</taxon>
        <taxon>Melampsora</taxon>
    </lineage>
</organism>
<dbReference type="EMBL" id="GL883122">
    <property type="protein sequence ID" value="EGG03809.1"/>
    <property type="molecule type" value="Genomic_DNA"/>
</dbReference>